<dbReference type="AlphaFoldDB" id="A0A5E4ACS3"/>
<dbReference type="Proteomes" id="UP000335636">
    <property type="component" value="Unassembled WGS sequence"/>
</dbReference>
<reference evidence="1" key="1">
    <citation type="submission" date="2019-04" db="EMBL/GenBank/DDBJ databases">
        <authorList>
            <person name="Alioto T."/>
            <person name="Alioto T."/>
        </authorList>
    </citation>
    <scope>NUCLEOTIDE SEQUENCE [LARGE SCALE GENOMIC DNA]</scope>
</reference>
<organism evidence="1 2">
    <name type="scientific">Marmota monax</name>
    <name type="common">Woodchuck</name>
    <dbReference type="NCBI Taxonomy" id="9995"/>
    <lineage>
        <taxon>Eukaryota</taxon>
        <taxon>Metazoa</taxon>
        <taxon>Chordata</taxon>
        <taxon>Craniata</taxon>
        <taxon>Vertebrata</taxon>
        <taxon>Euteleostomi</taxon>
        <taxon>Mammalia</taxon>
        <taxon>Eutheria</taxon>
        <taxon>Euarchontoglires</taxon>
        <taxon>Glires</taxon>
        <taxon>Rodentia</taxon>
        <taxon>Sciuromorpha</taxon>
        <taxon>Sciuridae</taxon>
        <taxon>Xerinae</taxon>
        <taxon>Marmotini</taxon>
        <taxon>Marmota</taxon>
    </lineage>
</organism>
<gene>
    <name evidence="1" type="ORF">MONAX_5E024105</name>
</gene>
<feature type="non-terminal residue" evidence="1">
    <location>
        <position position="50"/>
    </location>
</feature>
<proteinExistence type="predicted"/>
<name>A0A5E4ACS3_MARMO</name>
<dbReference type="EMBL" id="CABDUW010000037">
    <property type="protein sequence ID" value="VTJ54401.1"/>
    <property type="molecule type" value="Genomic_DNA"/>
</dbReference>
<accession>A0A5E4ACS3</accession>
<sequence>MEEPSIPHLHLALTGVCSSVLSLQFPSCVSDCDEPHHLGPTSLSASHLCE</sequence>
<evidence type="ECO:0000313" key="2">
    <source>
        <dbReference type="Proteomes" id="UP000335636"/>
    </source>
</evidence>
<protein>
    <submittedName>
        <fullName evidence="1">Uncharacterized protein</fullName>
    </submittedName>
</protein>
<evidence type="ECO:0000313" key="1">
    <source>
        <dbReference type="EMBL" id="VTJ54401.1"/>
    </source>
</evidence>
<keyword evidence="2" id="KW-1185">Reference proteome</keyword>
<comment type="caution">
    <text evidence="1">The sequence shown here is derived from an EMBL/GenBank/DDBJ whole genome shotgun (WGS) entry which is preliminary data.</text>
</comment>